<dbReference type="Gene3D" id="3.30.420.40">
    <property type="match status" value="2"/>
</dbReference>
<feature type="non-terminal residue" evidence="1">
    <location>
        <position position="245"/>
    </location>
</feature>
<gene>
    <name evidence="1" type="ORF">S03H2_05047</name>
</gene>
<reference evidence="1" key="1">
    <citation type="journal article" date="2014" name="Front. Microbiol.">
        <title>High frequency of phylogenetically diverse reductive dehalogenase-homologous genes in deep subseafloor sedimentary metagenomes.</title>
        <authorList>
            <person name="Kawai M."/>
            <person name="Futagami T."/>
            <person name="Toyoda A."/>
            <person name="Takaki Y."/>
            <person name="Nishi S."/>
            <person name="Hori S."/>
            <person name="Arai W."/>
            <person name="Tsubouchi T."/>
            <person name="Morono Y."/>
            <person name="Uchiyama I."/>
            <person name="Ito T."/>
            <person name="Fujiyama A."/>
            <person name="Inagaki F."/>
            <person name="Takami H."/>
        </authorList>
    </citation>
    <scope>NUCLEOTIDE SEQUENCE</scope>
    <source>
        <strain evidence="1">Expedition CK06-06</strain>
    </source>
</reference>
<dbReference type="PROSITE" id="PS01125">
    <property type="entry name" value="ROK"/>
    <property type="match status" value="1"/>
</dbReference>
<dbReference type="InterPro" id="IPR043129">
    <property type="entry name" value="ATPase_NBD"/>
</dbReference>
<sequence>MVIIIKEFIVGADIGGTWIRVALCTSDLKEENIITKVAQTPKDNELSISSTVISLITQLLIENNIDKEQVLGIGLASAGPLDAETGEVFNNANLGFKEIPLKKPIQERFPGVPIYLINDGNASVLGVHYFEASDDEKDNLVYITVSTGIGGGVICNGHLLLGKDGNAAEIGHGIVNRQSNFQCNCGAYGCWEVYSSGTGVKNLALDAIKTTKLSSKILMYMIDNDESKITAKEIFQAKRGGDKFS</sequence>
<dbReference type="PANTHER" id="PTHR18964:SF149">
    <property type="entry name" value="BIFUNCTIONAL UDP-N-ACETYLGLUCOSAMINE 2-EPIMERASE_N-ACETYLMANNOSAMINE KINASE"/>
    <property type="match status" value="1"/>
</dbReference>
<dbReference type="InterPro" id="IPR000600">
    <property type="entry name" value="ROK"/>
</dbReference>
<evidence type="ECO:0008006" key="2">
    <source>
        <dbReference type="Google" id="ProtNLM"/>
    </source>
</evidence>
<dbReference type="PANTHER" id="PTHR18964">
    <property type="entry name" value="ROK (REPRESSOR, ORF, KINASE) FAMILY"/>
    <property type="match status" value="1"/>
</dbReference>
<organism evidence="1">
    <name type="scientific">marine sediment metagenome</name>
    <dbReference type="NCBI Taxonomy" id="412755"/>
    <lineage>
        <taxon>unclassified sequences</taxon>
        <taxon>metagenomes</taxon>
        <taxon>ecological metagenomes</taxon>
    </lineage>
</organism>
<proteinExistence type="predicted"/>
<protein>
    <recommendedName>
        <fullName evidence="2">ROK family protein</fullName>
    </recommendedName>
</protein>
<dbReference type="InterPro" id="IPR049874">
    <property type="entry name" value="ROK_cs"/>
</dbReference>
<accession>X1FSS2</accession>
<name>X1FSS2_9ZZZZ</name>
<dbReference type="SUPFAM" id="SSF53067">
    <property type="entry name" value="Actin-like ATPase domain"/>
    <property type="match status" value="1"/>
</dbReference>
<comment type="caution">
    <text evidence="1">The sequence shown here is derived from an EMBL/GenBank/DDBJ whole genome shotgun (WGS) entry which is preliminary data.</text>
</comment>
<dbReference type="Pfam" id="PF00480">
    <property type="entry name" value="ROK"/>
    <property type="match status" value="1"/>
</dbReference>
<dbReference type="EMBL" id="BARU01002068">
    <property type="protein sequence ID" value="GAH23823.1"/>
    <property type="molecule type" value="Genomic_DNA"/>
</dbReference>
<evidence type="ECO:0000313" key="1">
    <source>
        <dbReference type="EMBL" id="GAH23823.1"/>
    </source>
</evidence>
<dbReference type="AlphaFoldDB" id="X1FSS2"/>